<dbReference type="AlphaFoldDB" id="A0A3B0X5Z5"/>
<dbReference type="GO" id="GO:0005829">
    <property type="term" value="C:cytosol"/>
    <property type="evidence" value="ECO:0007669"/>
    <property type="project" value="TreeGrafter"/>
</dbReference>
<reference evidence="2" key="1">
    <citation type="submission" date="2018-06" db="EMBL/GenBank/DDBJ databases">
        <authorList>
            <person name="Zhirakovskaya E."/>
        </authorList>
    </citation>
    <scope>NUCLEOTIDE SEQUENCE</scope>
</reference>
<accession>A0A3B0X5Z5</accession>
<dbReference type="PANTHER" id="PTHR43340:SF1">
    <property type="entry name" value="HYPOXANTHINE PHOSPHORIBOSYLTRANSFERASE"/>
    <property type="match status" value="1"/>
</dbReference>
<gene>
    <name evidence="2" type="ORF">MNBD_GAMMA06-2252</name>
</gene>
<name>A0A3B0X5Z5_9ZZZZ</name>
<dbReference type="InterPro" id="IPR029057">
    <property type="entry name" value="PRTase-like"/>
</dbReference>
<dbReference type="CDD" id="cd06223">
    <property type="entry name" value="PRTases_typeI"/>
    <property type="match status" value="1"/>
</dbReference>
<evidence type="ECO:0000259" key="1">
    <source>
        <dbReference type="Pfam" id="PF00156"/>
    </source>
</evidence>
<dbReference type="GO" id="GO:0032263">
    <property type="term" value="P:GMP salvage"/>
    <property type="evidence" value="ECO:0007669"/>
    <property type="project" value="TreeGrafter"/>
</dbReference>
<dbReference type="SUPFAM" id="SSF53271">
    <property type="entry name" value="PRTase-like"/>
    <property type="match status" value="1"/>
</dbReference>
<protein>
    <submittedName>
        <fullName evidence="2">Hypoxanthine-guanine phosphoribosyltransferase</fullName>
        <ecNumber evidence="2">2.4.2.8</ecNumber>
    </submittedName>
</protein>
<dbReference type="GO" id="GO:0032264">
    <property type="term" value="P:IMP salvage"/>
    <property type="evidence" value="ECO:0007669"/>
    <property type="project" value="TreeGrafter"/>
</dbReference>
<keyword evidence="2" id="KW-0328">Glycosyltransferase</keyword>
<dbReference type="Pfam" id="PF00156">
    <property type="entry name" value="Pribosyltran"/>
    <property type="match status" value="1"/>
</dbReference>
<dbReference type="Gene3D" id="3.40.50.2020">
    <property type="match status" value="1"/>
</dbReference>
<dbReference type="GO" id="GO:0004422">
    <property type="term" value="F:hypoxanthine phosphoribosyltransferase activity"/>
    <property type="evidence" value="ECO:0007669"/>
    <property type="project" value="TreeGrafter"/>
</dbReference>
<feature type="domain" description="Phosphoribosyltransferase" evidence="1">
    <location>
        <begin position="13"/>
        <end position="156"/>
    </location>
</feature>
<dbReference type="InterPro" id="IPR050408">
    <property type="entry name" value="HGPRT"/>
</dbReference>
<dbReference type="EC" id="2.4.2.8" evidence="2"/>
<dbReference type="GO" id="GO:0006178">
    <property type="term" value="P:guanine salvage"/>
    <property type="evidence" value="ECO:0007669"/>
    <property type="project" value="TreeGrafter"/>
</dbReference>
<keyword evidence="2" id="KW-0808">Transferase</keyword>
<organism evidence="2">
    <name type="scientific">hydrothermal vent metagenome</name>
    <dbReference type="NCBI Taxonomy" id="652676"/>
    <lineage>
        <taxon>unclassified sequences</taxon>
        <taxon>metagenomes</taxon>
        <taxon>ecological metagenomes</taxon>
    </lineage>
</organism>
<dbReference type="GO" id="GO:0000287">
    <property type="term" value="F:magnesium ion binding"/>
    <property type="evidence" value="ECO:0007669"/>
    <property type="project" value="TreeGrafter"/>
</dbReference>
<dbReference type="GO" id="GO:0046100">
    <property type="term" value="P:hypoxanthine metabolic process"/>
    <property type="evidence" value="ECO:0007669"/>
    <property type="project" value="TreeGrafter"/>
</dbReference>
<dbReference type="NCBIfam" id="NF006605">
    <property type="entry name" value="PRK09162.1"/>
    <property type="match status" value="1"/>
</dbReference>
<evidence type="ECO:0000313" key="2">
    <source>
        <dbReference type="EMBL" id="VAW52166.1"/>
    </source>
</evidence>
<sequence>MLPDNCKLLFSNTEITGALDKLADKLNQQLENETPVVLCVMQGGLIFSGQLIPKLKCMLEIDYIHATRYNNKTSGGELLWKAYPVTALKNRTVLILDDILDEGHTLKKIIQYCELQGASKIFSAVMLRKNHNRCVAENLTDNIALNVDDRYVFGFGMDYNGNYRQLDAIYALEQ</sequence>
<dbReference type="EMBL" id="UOFD01000040">
    <property type="protein sequence ID" value="VAW52166.1"/>
    <property type="molecule type" value="Genomic_DNA"/>
</dbReference>
<dbReference type="InterPro" id="IPR000836">
    <property type="entry name" value="PRTase_dom"/>
</dbReference>
<proteinExistence type="predicted"/>
<dbReference type="PANTHER" id="PTHR43340">
    <property type="entry name" value="HYPOXANTHINE-GUANINE PHOSPHORIBOSYLTRANSFERASE"/>
    <property type="match status" value="1"/>
</dbReference>